<organism evidence="1 2">
    <name type="scientific">Klebsiella aerogenes</name>
    <name type="common">Enterobacter aerogenes</name>
    <dbReference type="NCBI Taxonomy" id="548"/>
    <lineage>
        <taxon>Bacteria</taxon>
        <taxon>Pseudomonadati</taxon>
        <taxon>Pseudomonadota</taxon>
        <taxon>Gammaproteobacteria</taxon>
        <taxon>Enterobacterales</taxon>
        <taxon>Enterobacteriaceae</taxon>
        <taxon>Klebsiella/Raoultella group</taxon>
        <taxon>Klebsiella</taxon>
    </lineage>
</organism>
<dbReference type="Proteomes" id="UP001279012">
    <property type="component" value="Unassembled WGS sequence"/>
</dbReference>
<dbReference type="AlphaFoldDB" id="A0AAW9EFB2"/>
<comment type="caution">
    <text evidence="1">The sequence shown here is derived from an EMBL/GenBank/DDBJ whole genome shotgun (WGS) entry which is preliminary data.</text>
</comment>
<dbReference type="PANTHER" id="PTHR30451">
    <property type="entry name" value="OUTER MEMBRANE USHER PROTEIN"/>
    <property type="match status" value="1"/>
</dbReference>
<sequence length="75" mass="7591">YDGGITTDSKKSKFALGTFSYGINNSITAYGGLLIANGYTSGVIGSGVSLGLLGALSADVTLARANLDKTYHGQS</sequence>
<reference evidence="1" key="1">
    <citation type="submission" date="2023-11" db="EMBL/GenBank/DDBJ databases">
        <title>Detection of rare carbapenemases in Enterobacterales - comparison of two colorimetric and two CIM-based carbapenemase assays.</title>
        <authorList>
            <person name="Schaffarczyk L."/>
            <person name="Noster J."/>
            <person name="Stelzer Y."/>
            <person name="Sattler J."/>
            <person name="Gatermann S."/>
            <person name="Hamprecht A."/>
        </authorList>
    </citation>
    <scope>NUCLEOTIDE SEQUENCE</scope>
    <source>
        <strain evidence="1">CIM-Cont-037</strain>
    </source>
</reference>
<protein>
    <submittedName>
        <fullName evidence="1">Fimbria/pilus outer membrane usher protein</fullName>
    </submittedName>
</protein>
<dbReference type="PANTHER" id="PTHR30451:SF21">
    <property type="entry name" value="FIMBRIAL USHER DOMAIN-CONTAINING PROTEIN YDET-RELATED"/>
    <property type="match status" value="1"/>
</dbReference>
<dbReference type="GO" id="GO:0009297">
    <property type="term" value="P:pilus assembly"/>
    <property type="evidence" value="ECO:0007669"/>
    <property type="project" value="InterPro"/>
</dbReference>
<dbReference type="GO" id="GO:0015473">
    <property type="term" value="F:fimbrial usher porin activity"/>
    <property type="evidence" value="ECO:0007669"/>
    <property type="project" value="InterPro"/>
</dbReference>
<feature type="non-terminal residue" evidence="1">
    <location>
        <position position="1"/>
    </location>
</feature>
<dbReference type="GO" id="GO:0009279">
    <property type="term" value="C:cell outer membrane"/>
    <property type="evidence" value="ECO:0007669"/>
    <property type="project" value="TreeGrafter"/>
</dbReference>
<evidence type="ECO:0000313" key="2">
    <source>
        <dbReference type="Proteomes" id="UP001279012"/>
    </source>
</evidence>
<dbReference type="InterPro" id="IPR000015">
    <property type="entry name" value="Fimb_usher"/>
</dbReference>
<proteinExistence type="predicted"/>
<dbReference type="EMBL" id="JAWZZT010002280">
    <property type="protein sequence ID" value="MDX7019623.1"/>
    <property type="molecule type" value="Genomic_DNA"/>
</dbReference>
<evidence type="ECO:0000313" key="1">
    <source>
        <dbReference type="EMBL" id="MDX7019623.1"/>
    </source>
</evidence>
<name>A0AAW9EFB2_KLEAE</name>
<dbReference type="Pfam" id="PF00577">
    <property type="entry name" value="Usher"/>
    <property type="match status" value="1"/>
</dbReference>
<accession>A0AAW9EFB2</accession>
<feature type="non-terminal residue" evidence="1">
    <location>
        <position position="75"/>
    </location>
</feature>
<gene>
    <name evidence="1" type="ORF">SJ059_34955</name>
</gene>